<dbReference type="GO" id="GO:0004751">
    <property type="term" value="F:ribose-5-phosphate isomerase activity"/>
    <property type="evidence" value="ECO:0007669"/>
    <property type="project" value="UniProtKB-EC"/>
</dbReference>
<dbReference type="PANTHER" id="PTHR11934">
    <property type="entry name" value="RIBOSE-5-PHOSPHATE ISOMERASE"/>
    <property type="match status" value="1"/>
</dbReference>
<evidence type="ECO:0000313" key="10">
    <source>
        <dbReference type="EMBL" id="KAK6334991.1"/>
    </source>
</evidence>
<protein>
    <recommendedName>
        <fullName evidence="5">Ribose-5-phosphate isomerase</fullName>
        <ecNumber evidence="4">5.3.1.6</ecNumber>
    </recommendedName>
    <alternativeName>
        <fullName evidence="8">D-ribose-5-phosphate ketol-isomerase</fullName>
    </alternativeName>
    <alternativeName>
        <fullName evidence="7">Phosphoriboisomerase</fullName>
    </alternativeName>
</protein>
<feature type="compositionally biased region" description="Pro residues" evidence="9">
    <location>
        <begin position="178"/>
        <end position="188"/>
    </location>
</feature>
<feature type="region of interest" description="Disordered" evidence="9">
    <location>
        <begin position="135"/>
        <end position="205"/>
    </location>
</feature>
<feature type="compositionally biased region" description="Low complexity" evidence="9">
    <location>
        <begin position="146"/>
        <end position="159"/>
    </location>
</feature>
<keyword evidence="6" id="KW-0413">Isomerase</keyword>
<proteinExistence type="inferred from homology"/>
<dbReference type="InterPro" id="IPR004788">
    <property type="entry name" value="Ribose5P_isomerase_type_A"/>
</dbReference>
<gene>
    <name evidence="10" type="ORF">TWF718_010432</name>
</gene>
<dbReference type="GO" id="GO:0006014">
    <property type="term" value="P:D-ribose metabolic process"/>
    <property type="evidence" value="ECO:0007669"/>
    <property type="project" value="TreeGrafter"/>
</dbReference>
<feature type="compositionally biased region" description="Basic residues" evidence="9">
    <location>
        <begin position="194"/>
        <end position="205"/>
    </location>
</feature>
<evidence type="ECO:0000256" key="6">
    <source>
        <dbReference type="ARBA" id="ARBA00023235"/>
    </source>
</evidence>
<dbReference type="EMBL" id="JAVHNR010000008">
    <property type="protein sequence ID" value="KAK6334991.1"/>
    <property type="molecule type" value="Genomic_DNA"/>
</dbReference>
<evidence type="ECO:0000256" key="4">
    <source>
        <dbReference type="ARBA" id="ARBA00011959"/>
    </source>
</evidence>
<evidence type="ECO:0000313" key="11">
    <source>
        <dbReference type="Proteomes" id="UP001313282"/>
    </source>
</evidence>
<dbReference type="GO" id="GO:0005737">
    <property type="term" value="C:cytoplasm"/>
    <property type="evidence" value="ECO:0007669"/>
    <property type="project" value="TreeGrafter"/>
</dbReference>
<comment type="similarity">
    <text evidence="3">Belongs to the ribose 5-phosphate isomerase family.</text>
</comment>
<evidence type="ECO:0000256" key="5">
    <source>
        <dbReference type="ARBA" id="ARBA00019150"/>
    </source>
</evidence>
<dbReference type="Gene3D" id="3.30.70.260">
    <property type="match status" value="1"/>
</dbReference>
<dbReference type="Gene3D" id="3.40.50.1360">
    <property type="match status" value="1"/>
</dbReference>
<dbReference type="Proteomes" id="UP001313282">
    <property type="component" value="Unassembled WGS sequence"/>
</dbReference>
<dbReference type="AlphaFoldDB" id="A0AAN8RE71"/>
<evidence type="ECO:0000256" key="2">
    <source>
        <dbReference type="ARBA" id="ARBA00004988"/>
    </source>
</evidence>
<name>A0AAN8RE71_9PEZI</name>
<accession>A0AAN8RE71</accession>
<dbReference type="Pfam" id="PF06026">
    <property type="entry name" value="Rib_5-P_isom_A"/>
    <property type="match status" value="1"/>
</dbReference>
<evidence type="ECO:0000256" key="9">
    <source>
        <dbReference type="SAM" id="MobiDB-lite"/>
    </source>
</evidence>
<dbReference type="SUPFAM" id="SSF100950">
    <property type="entry name" value="NagB/RpiA/CoA transferase-like"/>
    <property type="match status" value="1"/>
</dbReference>
<evidence type="ECO:0000256" key="3">
    <source>
        <dbReference type="ARBA" id="ARBA00008088"/>
    </source>
</evidence>
<dbReference type="SUPFAM" id="SSF75445">
    <property type="entry name" value="D-ribose-5-phosphate isomerase (RpiA), lid domain"/>
    <property type="match status" value="1"/>
</dbReference>
<evidence type="ECO:0000256" key="1">
    <source>
        <dbReference type="ARBA" id="ARBA00001713"/>
    </source>
</evidence>
<feature type="region of interest" description="Disordered" evidence="9">
    <location>
        <begin position="60"/>
        <end position="119"/>
    </location>
</feature>
<sequence>MYFLSNLKTIRSPAVKNVVTSLIIIYVLRNFCSRMSGEHKARISDSILERMERLLTRVRSGSLKKKGSNVSRKGKEEEEGFGDLKSLDSIGIQPLEEGDDGSGILKRGSRDFSISATPPGVYGSAVSLMEDSVRSAAEPLPKNPSRRSSLSKPGKKPSLQHVGFQSPELEPKREDDPTPIPTPTPTPGPSRANSTKKSKKDKHPHMSSLISLISNATHGTSKSGQSLKRSRSATTIRRLAAFKAVSDNFPTTRPAYIAIGSGALMLQVVERISQYSYNQLADITFVSTGVASEHIMASYKLRPITSLNLLSPETRIDVYFDTADKVDDNLNCIRGGRSGSLHSERMVALRSECFVCIIDHRKRVPTLFTTGRGMPVEITPESYFHVIESLRANGATAALRSADPVVSGPCVTQKGNYIIDAIWPALEDTEGEVEALADVVKGVYGVVDHGLFYAGESGWCGRPKRVYVGLKDGAVDVLGDGS</sequence>
<dbReference type="EC" id="5.3.1.6" evidence="4"/>
<organism evidence="10 11">
    <name type="scientific">Orbilia javanica</name>
    <dbReference type="NCBI Taxonomy" id="47235"/>
    <lineage>
        <taxon>Eukaryota</taxon>
        <taxon>Fungi</taxon>
        <taxon>Dikarya</taxon>
        <taxon>Ascomycota</taxon>
        <taxon>Pezizomycotina</taxon>
        <taxon>Orbiliomycetes</taxon>
        <taxon>Orbiliales</taxon>
        <taxon>Orbiliaceae</taxon>
        <taxon>Orbilia</taxon>
    </lineage>
</organism>
<reference evidence="10 11" key="1">
    <citation type="submission" date="2019-10" db="EMBL/GenBank/DDBJ databases">
        <authorList>
            <person name="Palmer J.M."/>
        </authorList>
    </citation>
    <scope>NUCLEOTIDE SEQUENCE [LARGE SCALE GENOMIC DNA]</scope>
    <source>
        <strain evidence="10 11">TWF718</strain>
    </source>
</reference>
<evidence type="ECO:0000256" key="7">
    <source>
        <dbReference type="ARBA" id="ARBA00029734"/>
    </source>
</evidence>
<dbReference type="PANTHER" id="PTHR11934:SF0">
    <property type="entry name" value="RIBOSE-5-PHOSPHATE ISOMERASE"/>
    <property type="match status" value="1"/>
</dbReference>
<dbReference type="InterPro" id="IPR037171">
    <property type="entry name" value="NagB/RpiA_transferase-like"/>
</dbReference>
<evidence type="ECO:0000256" key="8">
    <source>
        <dbReference type="ARBA" id="ARBA00032273"/>
    </source>
</evidence>
<comment type="catalytic activity">
    <reaction evidence="1">
        <text>aldehydo-D-ribose 5-phosphate = D-ribulose 5-phosphate</text>
        <dbReference type="Rhea" id="RHEA:14657"/>
        <dbReference type="ChEBI" id="CHEBI:58121"/>
        <dbReference type="ChEBI" id="CHEBI:58273"/>
        <dbReference type="EC" id="5.3.1.6"/>
    </reaction>
</comment>
<comment type="caution">
    <text evidence="10">The sequence shown here is derived from an EMBL/GenBank/DDBJ whole genome shotgun (WGS) entry which is preliminary data.</text>
</comment>
<comment type="pathway">
    <text evidence="2">Carbohydrate degradation; pentose phosphate pathway; D-ribose 5-phosphate from D-ribulose 5-phosphate (non-oxidative stage): step 1/1.</text>
</comment>
<dbReference type="GO" id="GO:0009052">
    <property type="term" value="P:pentose-phosphate shunt, non-oxidative branch"/>
    <property type="evidence" value="ECO:0007669"/>
    <property type="project" value="InterPro"/>
</dbReference>
<keyword evidence="11" id="KW-1185">Reference proteome</keyword>